<keyword evidence="2" id="KW-0479">Metal-binding</keyword>
<keyword evidence="3" id="KW-0408">Iron</keyword>
<dbReference type="OrthoDB" id="9795104at2"/>
<evidence type="ECO:0000256" key="1">
    <source>
        <dbReference type="ARBA" id="ARBA00022714"/>
    </source>
</evidence>
<dbReference type="CDD" id="cd03467">
    <property type="entry name" value="Rieske"/>
    <property type="match status" value="1"/>
</dbReference>
<reference evidence="6 7" key="1">
    <citation type="submission" date="2016-10" db="EMBL/GenBank/DDBJ databases">
        <authorList>
            <person name="de Groot N.N."/>
        </authorList>
    </citation>
    <scope>NUCLEOTIDE SEQUENCE [LARGE SCALE GENOMIC DNA]</scope>
    <source>
        <strain evidence="6 7">DSM 21771</strain>
    </source>
</reference>
<evidence type="ECO:0000256" key="2">
    <source>
        <dbReference type="ARBA" id="ARBA00022723"/>
    </source>
</evidence>
<dbReference type="GO" id="GO:0051213">
    <property type="term" value="F:dioxygenase activity"/>
    <property type="evidence" value="ECO:0007669"/>
    <property type="project" value="UniProtKB-KW"/>
</dbReference>
<dbReference type="Proteomes" id="UP000198853">
    <property type="component" value="Unassembled WGS sequence"/>
</dbReference>
<organism evidence="6 7">
    <name type="scientific">Natribacillus halophilus</name>
    <dbReference type="NCBI Taxonomy" id="549003"/>
    <lineage>
        <taxon>Bacteria</taxon>
        <taxon>Bacillati</taxon>
        <taxon>Bacillota</taxon>
        <taxon>Bacilli</taxon>
        <taxon>Bacillales</taxon>
        <taxon>Bacillaceae</taxon>
        <taxon>Natribacillus</taxon>
    </lineage>
</organism>
<keyword evidence="1" id="KW-0001">2Fe-2S</keyword>
<dbReference type="GO" id="GO:0004497">
    <property type="term" value="F:monooxygenase activity"/>
    <property type="evidence" value="ECO:0007669"/>
    <property type="project" value="UniProtKB-ARBA"/>
</dbReference>
<dbReference type="InterPro" id="IPR017941">
    <property type="entry name" value="Rieske_2Fe-2S"/>
</dbReference>
<sequence length="120" mass="13221">MKEVVCKKEELSPGNIMSANVGPIPIVLCRTPDGEFYAFTNKCVHQGAAMSEGVLCGAPAPTDTPGEYNYEKEGEILRCPWHGIEYDIKNEGRMLVDPNRKLGNFNVSFEADNVIVSTKQ</sequence>
<dbReference type="PROSITE" id="PS51296">
    <property type="entry name" value="RIESKE"/>
    <property type="match status" value="1"/>
</dbReference>
<dbReference type="GO" id="GO:0051537">
    <property type="term" value="F:2 iron, 2 sulfur cluster binding"/>
    <property type="evidence" value="ECO:0007669"/>
    <property type="project" value="UniProtKB-KW"/>
</dbReference>
<dbReference type="AlphaFoldDB" id="A0A1G8SFR5"/>
<dbReference type="GO" id="GO:0046872">
    <property type="term" value="F:metal ion binding"/>
    <property type="evidence" value="ECO:0007669"/>
    <property type="project" value="UniProtKB-KW"/>
</dbReference>
<keyword evidence="6" id="KW-0223">Dioxygenase</keyword>
<feature type="domain" description="Rieske" evidence="5">
    <location>
        <begin position="3"/>
        <end position="116"/>
    </location>
</feature>
<dbReference type="PANTHER" id="PTHR21496:SF23">
    <property type="entry name" value="3-PHENYLPROPIONATE_CINNAMIC ACID DIOXYGENASE FERREDOXIN SUBUNIT"/>
    <property type="match status" value="1"/>
</dbReference>
<evidence type="ECO:0000256" key="4">
    <source>
        <dbReference type="ARBA" id="ARBA00023014"/>
    </source>
</evidence>
<evidence type="ECO:0000313" key="6">
    <source>
        <dbReference type="EMBL" id="SDJ28058.1"/>
    </source>
</evidence>
<dbReference type="RefSeq" id="WP_090400083.1">
    <property type="nucleotide sequence ID" value="NZ_FNEN01000027.1"/>
</dbReference>
<evidence type="ECO:0000313" key="7">
    <source>
        <dbReference type="Proteomes" id="UP000198853"/>
    </source>
</evidence>
<keyword evidence="6" id="KW-0560">Oxidoreductase</keyword>
<evidence type="ECO:0000259" key="5">
    <source>
        <dbReference type="PROSITE" id="PS51296"/>
    </source>
</evidence>
<dbReference type="Gene3D" id="2.102.10.10">
    <property type="entry name" value="Rieske [2Fe-2S] iron-sulphur domain"/>
    <property type="match status" value="1"/>
</dbReference>
<keyword evidence="7" id="KW-1185">Reference proteome</keyword>
<evidence type="ECO:0000256" key="3">
    <source>
        <dbReference type="ARBA" id="ARBA00023004"/>
    </source>
</evidence>
<dbReference type="PANTHER" id="PTHR21496">
    <property type="entry name" value="FERREDOXIN-RELATED"/>
    <property type="match status" value="1"/>
</dbReference>
<protein>
    <submittedName>
        <fullName evidence="6">Ferredoxin subunit of nitrite reductase or a ring-hydroxylating dioxygenase</fullName>
    </submittedName>
</protein>
<dbReference type="Pfam" id="PF00355">
    <property type="entry name" value="Rieske"/>
    <property type="match status" value="1"/>
</dbReference>
<accession>A0A1G8SFR5</accession>
<gene>
    <name evidence="6" type="ORF">SAMN04488123_12719</name>
</gene>
<proteinExistence type="predicted"/>
<name>A0A1G8SFR5_9BACI</name>
<dbReference type="SUPFAM" id="SSF50022">
    <property type="entry name" value="ISP domain"/>
    <property type="match status" value="1"/>
</dbReference>
<dbReference type="EMBL" id="FNEN01000027">
    <property type="protein sequence ID" value="SDJ28058.1"/>
    <property type="molecule type" value="Genomic_DNA"/>
</dbReference>
<keyword evidence="4" id="KW-0411">Iron-sulfur</keyword>
<dbReference type="GO" id="GO:0016705">
    <property type="term" value="F:oxidoreductase activity, acting on paired donors, with incorporation or reduction of molecular oxygen"/>
    <property type="evidence" value="ECO:0007669"/>
    <property type="project" value="UniProtKB-ARBA"/>
</dbReference>
<dbReference type="InterPro" id="IPR036922">
    <property type="entry name" value="Rieske_2Fe-2S_sf"/>
</dbReference>